<dbReference type="SUPFAM" id="SSF54001">
    <property type="entry name" value="Cysteine proteinases"/>
    <property type="match status" value="1"/>
</dbReference>
<dbReference type="GeneID" id="84022464"/>
<proteinExistence type="predicted"/>
<dbReference type="RefSeq" id="WP_102722591.1">
    <property type="nucleotide sequence ID" value="NZ_CACRSS010000016.1"/>
</dbReference>
<accession>A0A6N2TQ45</accession>
<dbReference type="Gene3D" id="3.90.70.10">
    <property type="entry name" value="Cysteine proteinases"/>
    <property type="match status" value="1"/>
</dbReference>
<dbReference type="EMBL" id="CACRSS010000016">
    <property type="protein sequence ID" value="VYT07984.1"/>
    <property type="molecule type" value="Genomic_DNA"/>
</dbReference>
<sequence length="331" mass="36951">MNPRSFSLALLALFLLPETLHATPVFLENVSESGGWYDCNKKTKWKWGSGSMTDRPSGYYSPDNPVDSQLCWAAAASNVLQWWQNTRSDLSPTTPNGKSSTYGNMPEACQLRIYQTLATSWTDKGGSVEQAYNWWFNGGMLPSAFYGTDSTIRDNPSSEGGYWKELNLTVTYDKWGTPDNTPLFNSYTFWEGDTRDGIYSVLKNSINNNWGTTLSIGEYGTGHAITMWGYDMDADGNLIIYLTDSDDYALGMFRQKVIVDDEKHIYLTSVDGENNVYGYNYGEAGLTGTRLGELQSFTAPLGDLRIPEPGTGILSLCGVFLAVSRRRRILR</sequence>
<name>A0A6N2TQ45_9BACT</name>
<reference evidence="1" key="1">
    <citation type="submission" date="2019-11" db="EMBL/GenBank/DDBJ databases">
        <authorList>
            <person name="Feng L."/>
        </authorList>
    </citation>
    <scope>NUCLEOTIDE SEQUENCE</scope>
    <source>
        <strain evidence="1">AMuciniphilaLFYP55</strain>
    </source>
</reference>
<gene>
    <name evidence="1" type="ORF">AMLFYP55_00535</name>
</gene>
<dbReference type="AlphaFoldDB" id="A0A6N2TQ45"/>
<dbReference type="InterPro" id="IPR038765">
    <property type="entry name" value="Papain-like_cys_pep_sf"/>
</dbReference>
<dbReference type="OrthoDB" id="5521290at2"/>
<evidence type="ECO:0000313" key="1">
    <source>
        <dbReference type="EMBL" id="VYT07984.1"/>
    </source>
</evidence>
<organism evidence="1">
    <name type="scientific">Akkermansia muciniphila</name>
    <dbReference type="NCBI Taxonomy" id="239935"/>
    <lineage>
        <taxon>Bacteria</taxon>
        <taxon>Pseudomonadati</taxon>
        <taxon>Verrucomicrobiota</taxon>
        <taxon>Verrucomicrobiia</taxon>
        <taxon>Verrucomicrobiales</taxon>
        <taxon>Akkermansiaceae</taxon>
        <taxon>Akkermansia</taxon>
    </lineage>
</organism>
<protein>
    <submittedName>
        <fullName evidence="1">Mac 1</fullName>
    </submittedName>
</protein>